<evidence type="ECO:0000259" key="3">
    <source>
        <dbReference type="Pfam" id="PF00263"/>
    </source>
</evidence>
<sequence length="496" mass="52614">MNYDPARFRAALRGIVFATVSVAGAFVPTASSAQGHEMLLRFNKGRAANEINVAQGQFLTAKAAADVGRVVVGNPEVATAVPLTGRSFYVLGKAEGRTNVAVYDVDDELLGIVNVEVGADTPDLAMAIQEAIPKAKIRVETINGRLRLSGTVPDAVMLRKALEIAEQYGSDGVINALRVTGGQQVLLEVRFIEANRNAGRELGVSWSARRANDTSGRGVATGGFMSGSNAGVISFNPLLSSGSAPFGTVLAQVLGGGISADVLVQALEDKGLARRLAEPNLIALSGEKASFLAGGEVPIPVASDDNRVTVSYKEYGVRLNFTPVVLDNGLINLKLEPEVSQVDESIRVSTGAISVPGFITRRASTSIEVRDGQSFAMAGLLQSVHTKNREQIPWLGQLPVIGALFSSSSFQEQETDLVIIVTPHLVKPARPGQPLRTPLDGAKPSNDMELFLLGAMEIDSNMQKRFAEGAGVIGPYGHVVELKRGKRNVRQKVVKD</sequence>
<evidence type="ECO:0000313" key="7">
    <source>
        <dbReference type="Proteomes" id="UP001593940"/>
    </source>
</evidence>
<keyword evidence="2" id="KW-0732">Signal</keyword>
<dbReference type="InterPro" id="IPR007055">
    <property type="entry name" value="BON_dom"/>
</dbReference>
<comment type="similarity">
    <text evidence="1">Belongs to the bacterial secretin family.</text>
</comment>
<dbReference type="InterPro" id="IPR050810">
    <property type="entry name" value="Bact_Secretion_Sys_Channel"/>
</dbReference>
<feature type="domain" description="Pilus formation protein N-terminal" evidence="5">
    <location>
        <begin position="48"/>
        <end position="117"/>
    </location>
</feature>
<feature type="domain" description="Type II/III secretion system secretin-like" evidence="3">
    <location>
        <begin position="266"/>
        <end position="427"/>
    </location>
</feature>
<dbReference type="RefSeq" id="WP_377028756.1">
    <property type="nucleotide sequence ID" value="NZ_JBHOMY010000009.1"/>
</dbReference>
<dbReference type="Pfam" id="PF04972">
    <property type="entry name" value="BON"/>
    <property type="match status" value="1"/>
</dbReference>
<dbReference type="PRINTS" id="PR00811">
    <property type="entry name" value="BCTERIALGSPD"/>
</dbReference>
<accession>A0ABV6Y2X6</accession>
<evidence type="ECO:0000256" key="1">
    <source>
        <dbReference type="RuleBase" id="RU004003"/>
    </source>
</evidence>
<dbReference type="InterPro" id="IPR032789">
    <property type="entry name" value="T2SS-T3SS_pil_N"/>
</dbReference>
<dbReference type="InterPro" id="IPR004846">
    <property type="entry name" value="T2SS/T3SS_dom"/>
</dbReference>
<dbReference type="Pfam" id="PF13629">
    <property type="entry name" value="T2SS-T3SS_pil_N"/>
    <property type="match status" value="1"/>
</dbReference>
<reference evidence="6 7" key="1">
    <citation type="submission" date="2024-09" db="EMBL/GenBank/DDBJ databases">
        <title>Nodulacao em especies de Leguminosae Basais da Amazonia e Caracterizacao dos Rizobios e Bacterias Associadas aos Nodulos.</title>
        <authorList>
            <person name="Jambeiro I.C.A."/>
            <person name="Lopes I.S."/>
            <person name="Aguiar E.R.G.R."/>
            <person name="Santos A.F.J."/>
            <person name="Dos Santos J.M.F."/>
            <person name="Gross E."/>
        </authorList>
    </citation>
    <scope>NUCLEOTIDE SEQUENCE [LARGE SCALE GENOMIC DNA]</scope>
    <source>
        <strain evidence="6 7">BRUESC1165</strain>
    </source>
</reference>
<evidence type="ECO:0000259" key="4">
    <source>
        <dbReference type="Pfam" id="PF04972"/>
    </source>
</evidence>
<gene>
    <name evidence="6" type="ORF">ACETIH_02540</name>
</gene>
<evidence type="ECO:0000259" key="5">
    <source>
        <dbReference type="Pfam" id="PF13629"/>
    </source>
</evidence>
<keyword evidence="7" id="KW-1185">Reference proteome</keyword>
<protein>
    <submittedName>
        <fullName evidence="6">Type II and III secretion system protein family protein</fullName>
    </submittedName>
</protein>
<feature type="domain" description="BON" evidence="4">
    <location>
        <begin position="122"/>
        <end position="180"/>
    </location>
</feature>
<feature type="signal peptide" evidence="2">
    <location>
        <begin position="1"/>
        <end position="25"/>
    </location>
</feature>
<evidence type="ECO:0000256" key="2">
    <source>
        <dbReference type="SAM" id="SignalP"/>
    </source>
</evidence>
<dbReference type="InterPro" id="IPR001775">
    <property type="entry name" value="GspD/PilQ"/>
</dbReference>
<organism evidence="6 7">
    <name type="scientific">Microvirga arabica</name>
    <dbReference type="NCBI Taxonomy" id="1128671"/>
    <lineage>
        <taxon>Bacteria</taxon>
        <taxon>Pseudomonadati</taxon>
        <taxon>Pseudomonadota</taxon>
        <taxon>Alphaproteobacteria</taxon>
        <taxon>Hyphomicrobiales</taxon>
        <taxon>Methylobacteriaceae</taxon>
        <taxon>Microvirga</taxon>
    </lineage>
</organism>
<dbReference type="Proteomes" id="UP001593940">
    <property type="component" value="Unassembled WGS sequence"/>
</dbReference>
<dbReference type="PANTHER" id="PTHR30332:SF17">
    <property type="entry name" value="TYPE IV PILIATION SYSTEM PROTEIN DR_0774-RELATED"/>
    <property type="match status" value="1"/>
</dbReference>
<evidence type="ECO:0000313" key="6">
    <source>
        <dbReference type="EMBL" id="MFC1455624.1"/>
    </source>
</evidence>
<comment type="caution">
    <text evidence="6">The sequence shown here is derived from an EMBL/GenBank/DDBJ whole genome shotgun (WGS) entry which is preliminary data.</text>
</comment>
<proteinExistence type="inferred from homology"/>
<dbReference type="EMBL" id="JBHOMY010000009">
    <property type="protein sequence ID" value="MFC1455624.1"/>
    <property type="molecule type" value="Genomic_DNA"/>
</dbReference>
<dbReference type="PANTHER" id="PTHR30332">
    <property type="entry name" value="PROBABLE GENERAL SECRETION PATHWAY PROTEIN D"/>
    <property type="match status" value="1"/>
</dbReference>
<name>A0ABV6Y2X6_9HYPH</name>
<feature type="chain" id="PRO_5045258410" evidence="2">
    <location>
        <begin position="26"/>
        <end position="496"/>
    </location>
</feature>
<dbReference type="Pfam" id="PF00263">
    <property type="entry name" value="Secretin"/>
    <property type="match status" value="1"/>
</dbReference>